<dbReference type="EMBL" id="LYND01000129">
    <property type="protein sequence ID" value="ODA08732.1"/>
    <property type="molecule type" value="Genomic_DNA"/>
</dbReference>
<proteinExistence type="predicted"/>
<keyword evidence="2" id="KW-1185">Reference proteome</keyword>
<organism evidence="1 2">
    <name type="scientific">Paenibacillus polymyxa</name>
    <name type="common">Bacillus polymyxa</name>
    <dbReference type="NCBI Taxonomy" id="1406"/>
    <lineage>
        <taxon>Bacteria</taxon>
        <taxon>Bacillati</taxon>
        <taxon>Bacillota</taxon>
        <taxon>Bacilli</taxon>
        <taxon>Bacillales</taxon>
        <taxon>Paenibacillaceae</taxon>
        <taxon>Paenibacillus</taxon>
    </lineage>
</organism>
<name>A0ABX2ZIU8_PAEPO</name>
<comment type="caution">
    <text evidence="1">The sequence shown here is derived from an EMBL/GenBank/DDBJ whole genome shotgun (WGS) entry which is preliminary data.</text>
</comment>
<gene>
    <name evidence="1" type="ORF">A7312_04840</name>
</gene>
<sequence length="383" mass="40457">MEKMYPPVVNSPKTELTELITDKQTEITVVNASVLLQGEGIAVLGNGDAAETITYTSVEDNVLKGCVRGFEGVARAWPVGTRVARNFTAYDHVAFKGNIEELGKEVADAAAAAAAAIPAVQKGTASGVATLDKDSKVPAAQLPISTATNNISTTQVAAASAVKAAYDLANSAYRNRGNVPTNWNDATLSGSYNVALSAWTGFSNFPPGAYTYGKLVVNYDSGAFVQMYFSHDNPGRVYTRIAFAGLDWREWTEVFTVTDGVIPRDVTIAGVEKALVMKQSSGSKAMRLQVATDGSLYFQKANINTGAAESSLVWIGTDGNMFWQGGDLNTLKSASINLYSGNGSPEGVVSAPVGSLYRRWDGGANTTLYVKQSGNGNTGWAAK</sequence>
<protein>
    <submittedName>
        <fullName evidence="1">Phage tail protein</fullName>
    </submittedName>
</protein>
<dbReference type="RefSeq" id="WP_068940077.1">
    <property type="nucleotide sequence ID" value="NZ_LYND01000129.1"/>
</dbReference>
<evidence type="ECO:0000313" key="1">
    <source>
        <dbReference type="EMBL" id="ODA08732.1"/>
    </source>
</evidence>
<dbReference type="CDD" id="cd19958">
    <property type="entry name" value="pyocin_knob"/>
    <property type="match status" value="1"/>
</dbReference>
<accession>A0ABX2ZIU8</accession>
<evidence type="ECO:0000313" key="2">
    <source>
        <dbReference type="Proteomes" id="UP000094974"/>
    </source>
</evidence>
<reference evidence="2" key="1">
    <citation type="submission" date="2016-05" db="EMBL/GenBank/DDBJ databases">
        <title>Whole genome shotgun sequencing of cultured foodborne pathogen.</title>
        <authorList>
            <person name="Zheng J."/>
            <person name="Timme R."/>
            <person name="Allard M."/>
            <person name="Strain E."/>
            <person name="Luo Y."/>
            <person name="Brown E."/>
        </authorList>
    </citation>
    <scope>NUCLEOTIDE SEQUENCE [LARGE SCALE GENOMIC DNA]</scope>
    <source>
        <strain evidence="2">CFSAN034343</strain>
    </source>
</reference>
<dbReference type="Proteomes" id="UP000094974">
    <property type="component" value="Unassembled WGS sequence"/>
</dbReference>